<comment type="caution">
    <text evidence="13">The sequence shown here is derived from an EMBL/GenBank/DDBJ whole genome shotgun (WGS) entry which is preliminary data.</text>
</comment>
<evidence type="ECO:0000256" key="8">
    <source>
        <dbReference type="ARBA" id="ARBA00022989"/>
    </source>
</evidence>
<keyword evidence="8 11" id="KW-1133">Transmembrane helix</keyword>
<feature type="region of interest" description="Disordered" evidence="10">
    <location>
        <begin position="645"/>
        <end position="780"/>
    </location>
</feature>
<evidence type="ECO:0000256" key="3">
    <source>
        <dbReference type="ARBA" id="ARBA00012438"/>
    </source>
</evidence>
<dbReference type="SUPFAM" id="SSF55874">
    <property type="entry name" value="ATPase domain of HSP90 chaperone/DNA topoisomerase II/histidine kinase"/>
    <property type="match status" value="1"/>
</dbReference>
<evidence type="ECO:0000256" key="9">
    <source>
        <dbReference type="ARBA" id="ARBA00023012"/>
    </source>
</evidence>
<keyword evidence="5" id="KW-0808">Transferase</keyword>
<dbReference type="InterPro" id="IPR050428">
    <property type="entry name" value="TCS_sensor_his_kinase"/>
</dbReference>
<sequence>MGSSARRGRPLSLRTRLLAGILVPGLLVFTVAAVVGGREVASALEQAGGADTIVRDVRGPVGGFFQKTIAERAASIRFVADQSPANRQALVAARGELNQVVTATAANLGVLQPSLPATVLEAFRAFGTSLEALPTLRERVDNRSILPLGVVEGFAPMTDTLNEASLALASTADDDVASGLSRAADLLRAGDLLDRATSLAHSRPQRGIDVAELTKVAQLYGVSDDLLRRAVPLLTPEAARQVDDLQETPEWKNTQAAVVALLASRLSGPATLAVSLDDAQAAAASAQLVTIGGNAYVAAQRLAETRAQASLTTTLLLVGGLLLGLAAITVISGVVASRVVRRLGRLRSDTLALADRTLPETVRRLRAGERLDIDEEVPVLDYGTDEIGQVAAAFNHAQRTAVQVAVDEASARSGFNAAFLNIARRSQAILHQQIQVLDRVERTESDPDQLELLFRLDHLTTRERRNAENLIILGGERPRRRWRNPVALSELVRGAVGEAEQYQRVALGNLPEVQVAGPAVGDLVHLLAELIDNATAFSPPESPIVVRGSVAGRGIAVEVEDQGLGIEEERLAELNRVLADPPDFGLFRLTEDTRIGLFVVAWLARRHGVTVSLRYSPYGGVLAGVLIPNEILVVDDVPGAVGRVDLPAQRTSPPAARDEAVPPAGRGTPAAPEPDPAVSRGQRGTVRGVPLRGRPQITAGQHVADPGGALPSLPRRRRQAHMNRQLQDTAVTPLHAPPVAEAASLPSPEQARQRMSAWQRNSRAVRQHLPAGTEPSEESP</sequence>
<dbReference type="PANTHER" id="PTHR45436:SF5">
    <property type="entry name" value="SENSOR HISTIDINE KINASE TRCS"/>
    <property type="match status" value="1"/>
</dbReference>
<keyword evidence="14" id="KW-1185">Reference proteome</keyword>
<comment type="subcellular location">
    <subcellularLocation>
        <location evidence="2">Membrane</location>
    </subcellularLocation>
</comment>
<evidence type="ECO:0000256" key="6">
    <source>
        <dbReference type="ARBA" id="ARBA00022692"/>
    </source>
</evidence>
<evidence type="ECO:0000256" key="10">
    <source>
        <dbReference type="SAM" id="MobiDB-lite"/>
    </source>
</evidence>
<evidence type="ECO:0000256" key="11">
    <source>
        <dbReference type="SAM" id="Phobius"/>
    </source>
</evidence>
<evidence type="ECO:0000259" key="12">
    <source>
        <dbReference type="PROSITE" id="PS50885"/>
    </source>
</evidence>
<evidence type="ECO:0000256" key="1">
    <source>
        <dbReference type="ARBA" id="ARBA00000085"/>
    </source>
</evidence>
<dbReference type="SMART" id="SM00387">
    <property type="entry name" value="HATPase_c"/>
    <property type="match status" value="1"/>
</dbReference>
<keyword evidence="11" id="KW-0472">Membrane</keyword>
<protein>
    <recommendedName>
        <fullName evidence="3">histidine kinase</fullName>
        <ecNumber evidence="3">2.7.13.3</ecNumber>
    </recommendedName>
</protein>
<dbReference type="Gene3D" id="3.30.565.10">
    <property type="entry name" value="Histidine kinase-like ATPase, C-terminal domain"/>
    <property type="match status" value="1"/>
</dbReference>
<keyword evidence="9" id="KW-0902">Two-component regulatory system</keyword>
<dbReference type="InterPro" id="IPR036890">
    <property type="entry name" value="HATPase_C_sf"/>
</dbReference>
<gene>
    <name evidence="13" type="ORF">GCM10009836_67830</name>
</gene>
<evidence type="ECO:0000256" key="2">
    <source>
        <dbReference type="ARBA" id="ARBA00004370"/>
    </source>
</evidence>
<keyword evidence="13" id="KW-0547">Nucleotide-binding</keyword>
<reference evidence="13 14" key="1">
    <citation type="journal article" date="2019" name="Int. J. Syst. Evol. Microbiol.">
        <title>The Global Catalogue of Microorganisms (GCM) 10K type strain sequencing project: providing services to taxonomists for standard genome sequencing and annotation.</title>
        <authorList>
            <consortium name="The Broad Institute Genomics Platform"/>
            <consortium name="The Broad Institute Genome Sequencing Center for Infectious Disease"/>
            <person name="Wu L."/>
            <person name="Ma J."/>
        </authorList>
    </citation>
    <scope>NUCLEOTIDE SEQUENCE [LARGE SCALE GENOMIC DNA]</scope>
    <source>
        <strain evidence="13 14">JCM 16009</strain>
    </source>
</reference>
<evidence type="ECO:0000313" key="13">
    <source>
        <dbReference type="EMBL" id="GAA1876880.1"/>
    </source>
</evidence>
<feature type="domain" description="HAMP" evidence="12">
    <location>
        <begin position="337"/>
        <end position="406"/>
    </location>
</feature>
<proteinExistence type="predicted"/>
<evidence type="ECO:0000313" key="14">
    <source>
        <dbReference type="Proteomes" id="UP001500449"/>
    </source>
</evidence>
<dbReference type="GO" id="GO:0005524">
    <property type="term" value="F:ATP binding"/>
    <property type="evidence" value="ECO:0007669"/>
    <property type="project" value="UniProtKB-KW"/>
</dbReference>
<organism evidence="13 14">
    <name type="scientific">Pseudonocardia ailaonensis</name>
    <dbReference type="NCBI Taxonomy" id="367279"/>
    <lineage>
        <taxon>Bacteria</taxon>
        <taxon>Bacillati</taxon>
        <taxon>Actinomycetota</taxon>
        <taxon>Actinomycetes</taxon>
        <taxon>Pseudonocardiales</taxon>
        <taxon>Pseudonocardiaceae</taxon>
        <taxon>Pseudonocardia</taxon>
    </lineage>
</organism>
<keyword evidence="6 11" id="KW-0812">Transmembrane</keyword>
<feature type="transmembrane region" description="Helical" evidence="11">
    <location>
        <begin position="315"/>
        <end position="337"/>
    </location>
</feature>
<dbReference type="Gene3D" id="6.10.340.10">
    <property type="match status" value="1"/>
</dbReference>
<dbReference type="RefSeq" id="WP_344426791.1">
    <property type="nucleotide sequence ID" value="NZ_BAAAQK010000028.1"/>
</dbReference>
<evidence type="ECO:0000256" key="5">
    <source>
        <dbReference type="ARBA" id="ARBA00022679"/>
    </source>
</evidence>
<dbReference type="EMBL" id="BAAAQK010000028">
    <property type="protein sequence ID" value="GAA1876880.1"/>
    <property type="molecule type" value="Genomic_DNA"/>
</dbReference>
<dbReference type="Pfam" id="PF08376">
    <property type="entry name" value="NIT"/>
    <property type="match status" value="1"/>
</dbReference>
<name>A0ABN2NNE1_9PSEU</name>
<dbReference type="SMART" id="SM00304">
    <property type="entry name" value="HAMP"/>
    <property type="match status" value="1"/>
</dbReference>
<dbReference type="InterPro" id="IPR003594">
    <property type="entry name" value="HATPase_dom"/>
</dbReference>
<keyword evidence="4" id="KW-0597">Phosphoprotein</keyword>
<dbReference type="Pfam" id="PF02518">
    <property type="entry name" value="HATPase_c"/>
    <property type="match status" value="1"/>
</dbReference>
<dbReference type="PROSITE" id="PS50885">
    <property type="entry name" value="HAMP"/>
    <property type="match status" value="1"/>
</dbReference>
<comment type="catalytic activity">
    <reaction evidence="1">
        <text>ATP + protein L-histidine = ADP + protein N-phospho-L-histidine.</text>
        <dbReference type="EC" id="2.7.13.3"/>
    </reaction>
</comment>
<dbReference type="EC" id="2.7.13.3" evidence="3"/>
<evidence type="ECO:0000256" key="7">
    <source>
        <dbReference type="ARBA" id="ARBA00022777"/>
    </source>
</evidence>
<keyword evidence="13" id="KW-0067">ATP-binding</keyword>
<dbReference type="CDD" id="cd06225">
    <property type="entry name" value="HAMP"/>
    <property type="match status" value="1"/>
</dbReference>
<keyword evidence="7" id="KW-0418">Kinase</keyword>
<evidence type="ECO:0000256" key="4">
    <source>
        <dbReference type="ARBA" id="ARBA00022553"/>
    </source>
</evidence>
<accession>A0ABN2NNE1</accession>
<dbReference type="InterPro" id="IPR003660">
    <property type="entry name" value="HAMP_dom"/>
</dbReference>
<dbReference type="InterPro" id="IPR013587">
    <property type="entry name" value="Nitrate/nitrite_sensing"/>
</dbReference>
<dbReference type="PANTHER" id="PTHR45436">
    <property type="entry name" value="SENSOR HISTIDINE KINASE YKOH"/>
    <property type="match status" value="1"/>
</dbReference>
<dbReference type="Proteomes" id="UP001500449">
    <property type="component" value="Unassembled WGS sequence"/>
</dbReference>